<accession>A0A1H7ZI24</accession>
<reference evidence="3" key="1">
    <citation type="submission" date="2016-10" db="EMBL/GenBank/DDBJ databases">
        <authorList>
            <person name="Varghese N."/>
            <person name="Submissions S."/>
        </authorList>
    </citation>
    <scope>NUCLEOTIDE SEQUENCE [LARGE SCALE GENOMIC DNA]</scope>
    <source>
        <strain evidence="3">LMG 26383,CCUG 61248,R- 45681</strain>
    </source>
</reference>
<proteinExistence type="predicted"/>
<feature type="signal peptide" evidence="1">
    <location>
        <begin position="1"/>
        <end position="31"/>
    </location>
</feature>
<dbReference type="CDD" id="cd02208">
    <property type="entry name" value="cupin_RmlC-like"/>
    <property type="match status" value="1"/>
</dbReference>
<dbReference type="EMBL" id="FOAN01000014">
    <property type="protein sequence ID" value="SEM57614.1"/>
    <property type="molecule type" value="Genomic_DNA"/>
</dbReference>
<organism evidence="2 3">
    <name type="scientific">Bosea lupini</name>
    <dbReference type="NCBI Taxonomy" id="1036779"/>
    <lineage>
        <taxon>Bacteria</taxon>
        <taxon>Pseudomonadati</taxon>
        <taxon>Pseudomonadota</taxon>
        <taxon>Alphaproteobacteria</taxon>
        <taxon>Hyphomicrobiales</taxon>
        <taxon>Boseaceae</taxon>
        <taxon>Bosea</taxon>
    </lineage>
</organism>
<dbReference type="AlphaFoldDB" id="A0A1H7ZI24"/>
<protein>
    <recommendedName>
        <fullName evidence="4">Cupin</fullName>
    </recommendedName>
</protein>
<sequence>MSRRYAPAIRGLLAGAACTAALIQGISAAQAGTCPADKQLKQPRTVENAPDVGIRRETLSVVNVTGWRNLGDLRLRTRRLTVAVNGIVPFHRHDDRPSIVYVASGEIIEHSAFCSVPITHRTGEWTPEFGPGHAHWWENKSGKEVVLLSSDIVPPDMLDDPDM</sequence>
<dbReference type="InterPro" id="IPR014710">
    <property type="entry name" value="RmlC-like_jellyroll"/>
</dbReference>
<dbReference type="Gene3D" id="2.60.120.10">
    <property type="entry name" value="Jelly Rolls"/>
    <property type="match status" value="1"/>
</dbReference>
<evidence type="ECO:0000313" key="2">
    <source>
        <dbReference type="EMBL" id="SEM57614.1"/>
    </source>
</evidence>
<dbReference type="RefSeq" id="WP_091842515.1">
    <property type="nucleotide sequence ID" value="NZ_FOAN01000014.1"/>
</dbReference>
<evidence type="ECO:0008006" key="4">
    <source>
        <dbReference type="Google" id="ProtNLM"/>
    </source>
</evidence>
<name>A0A1H7ZI24_9HYPH</name>
<gene>
    <name evidence="2" type="ORF">SAMN04515666_114101</name>
</gene>
<dbReference type="STRING" id="1036779.SAMN04515666_114101"/>
<dbReference type="InterPro" id="IPR011051">
    <property type="entry name" value="RmlC_Cupin_sf"/>
</dbReference>
<evidence type="ECO:0000313" key="3">
    <source>
        <dbReference type="Proteomes" id="UP000199664"/>
    </source>
</evidence>
<evidence type="ECO:0000256" key="1">
    <source>
        <dbReference type="SAM" id="SignalP"/>
    </source>
</evidence>
<dbReference type="Proteomes" id="UP000199664">
    <property type="component" value="Unassembled WGS sequence"/>
</dbReference>
<dbReference type="OrthoDB" id="8561853at2"/>
<dbReference type="SUPFAM" id="SSF51182">
    <property type="entry name" value="RmlC-like cupins"/>
    <property type="match status" value="1"/>
</dbReference>
<keyword evidence="1" id="KW-0732">Signal</keyword>
<feature type="chain" id="PRO_5011480095" description="Cupin" evidence="1">
    <location>
        <begin position="32"/>
        <end position="163"/>
    </location>
</feature>
<keyword evidence="3" id="KW-1185">Reference proteome</keyword>